<evidence type="ECO:0000313" key="8">
    <source>
        <dbReference type="EMBL" id="GFN96775.1"/>
    </source>
</evidence>
<dbReference type="InterPro" id="IPR016187">
    <property type="entry name" value="CTDL_fold"/>
</dbReference>
<dbReference type="PANTHER" id="PTHR22799:SF1">
    <property type="entry name" value="C-TYPE LECTIN DOMAIN FAMILY 11 MEMBER A"/>
    <property type="match status" value="1"/>
</dbReference>
<comment type="subcellular location">
    <subcellularLocation>
        <location evidence="1">Secreted</location>
    </subcellularLocation>
</comment>
<evidence type="ECO:0000313" key="9">
    <source>
        <dbReference type="Proteomes" id="UP000735302"/>
    </source>
</evidence>
<dbReference type="Gene3D" id="3.10.100.10">
    <property type="entry name" value="Mannose-Binding Protein A, subunit A"/>
    <property type="match status" value="1"/>
</dbReference>
<dbReference type="SMART" id="SM00034">
    <property type="entry name" value="CLECT"/>
    <property type="match status" value="1"/>
</dbReference>
<feature type="domain" description="C-type lectin" evidence="7">
    <location>
        <begin position="30"/>
        <end position="148"/>
    </location>
</feature>
<evidence type="ECO:0000256" key="2">
    <source>
        <dbReference type="ARBA" id="ARBA00022525"/>
    </source>
</evidence>
<gene>
    <name evidence="8" type="ORF">PoB_002328100</name>
</gene>
<reference evidence="8 9" key="1">
    <citation type="journal article" date="2021" name="Elife">
        <title>Chloroplast acquisition without the gene transfer in kleptoplastic sea slugs, Plakobranchus ocellatus.</title>
        <authorList>
            <person name="Maeda T."/>
            <person name="Takahashi S."/>
            <person name="Yoshida T."/>
            <person name="Shimamura S."/>
            <person name="Takaki Y."/>
            <person name="Nagai Y."/>
            <person name="Toyoda A."/>
            <person name="Suzuki Y."/>
            <person name="Arimoto A."/>
            <person name="Ishii H."/>
            <person name="Satoh N."/>
            <person name="Nishiyama T."/>
            <person name="Hasebe M."/>
            <person name="Maruyama T."/>
            <person name="Minagawa J."/>
            <person name="Obokata J."/>
            <person name="Shigenobu S."/>
        </authorList>
    </citation>
    <scope>NUCLEOTIDE SEQUENCE [LARGE SCALE GENOMIC DNA]</scope>
</reference>
<dbReference type="GO" id="GO:0005615">
    <property type="term" value="C:extracellular space"/>
    <property type="evidence" value="ECO:0007669"/>
    <property type="project" value="TreeGrafter"/>
</dbReference>
<accession>A0AAV3ZQJ1</accession>
<sequence>MALQSILLLLAVLVIGTVQGYVAYNITPVYRGSKYMVSKNAEPFDLAQMNGRCRGSGGYLLQLDSFREYIYLKSELSRIRDHSLVYTGITDLGSEGHFYNYNDKKPAAYLKWRRHQPDNWAGKEHCVNLSYYGLNDIDCRGTARYICEIPV</sequence>
<dbReference type="InterPro" id="IPR051663">
    <property type="entry name" value="CLec_Tetranectin-domain"/>
</dbReference>
<dbReference type="AlphaFoldDB" id="A0AAV3ZQJ1"/>
<proteinExistence type="predicted"/>
<dbReference type="InterPro" id="IPR016186">
    <property type="entry name" value="C-type_lectin-like/link_sf"/>
</dbReference>
<evidence type="ECO:0000259" key="7">
    <source>
        <dbReference type="PROSITE" id="PS50041"/>
    </source>
</evidence>
<evidence type="ECO:0000256" key="6">
    <source>
        <dbReference type="SAM" id="SignalP"/>
    </source>
</evidence>
<dbReference type="GO" id="GO:0008083">
    <property type="term" value="F:growth factor activity"/>
    <property type="evidence" value="ECO:0007669"/>
    <property type="project" value="TreeGrafter"/>
</dbReference>
<feature type="signal peptide" evidence="6">
    <location>
        <begin position="1"/>
        <end position="20"/>
    </location>
</feature>
<name>A0AAV3ZQJ1_9GAST</name>
<keyword evidence="2" id="KW-0964">Secreted</keyword>
<keyword evidence="5" id="KW-1015">Disulfide bond</keyword>
<dbReference type="EMBL" id="BLXT01002707">
    <property type="protein sequence ID" value="GFN96775.1"/>
    <property type="molecule type" value="Genomic_DNA"/>
</dbReference>
<dbReference type="Proteomes" id="UP000735302">
    <property type="component" value="Unassembled WGS sequence"/>
</dbReference>
<feature type="chain" id="PRO_5043382896" evidence="6">
    <location>
        <begin position="21"/>
        <end position="151"/>
    </location>
</feature>
<organism evidence="8 9">
    <name type="scientific">Plakobranchus ocellatus</name>
    <dbReference type="NCBI Taxonomy" id="259542"/>
    <lineage>
        <taxon>Eukaryota</taxon>
        <taxon>Metazoa</taxon>
        <taxon>Spiralia</taxon>
        <taxon>Lophotrochozoa</taxon>
        <taxon>Mollusca</taxon>
        <taxon>Gastropoda</taxon>
        <taxon>Heterobranchia</taxon>
        <taxon>Euthyneura</taxon>
        <taxon>Panpulmonata</taxon>
        <taxon>Sacoglossa</taxon>
        <taxon>Placobranchoidea</taxon>
        <taxon>Plakobranchidae</taxon>
        <taxon>Plakobranchus</taxon>
    </lineage>
</organism>
<keyword evidence="9" id="KW-1185">Reference proteome</keyword>
<dbReference type="GO" id="GO:0030246">
    <property type="term" value="F:carbohydrate binding"/>
    <property type="evidence" value="ECO:0007669"/>
    <property type="project" value="UniProtKB-KW"/>
</dbReference>
<keyword evidence="3 6" id="KW-0732">Signal</keyword>
<dbReference type="SUPFAM" id="SSF56436">
    <property type="entry name" value="C-type lectin-like"/>
    <property type="match status" value="1"/>
</dbReference>
<evidence type="ECO:0000256" key="1">
    <source>
        <dbReference type="ARBA" id="ARBA00004613"/>
    </source>
</evidence>
<dbReference type="Pfam" id="PF00059">
    <property type="entry name" value="Lectin_C"/>
    <property type="match status" value="1"/>
</dbReference>
<comment type="caution">
    <text evidence="8">The sequence shown here is derived from an EMBL/GenBank/DDBJ whole genome shotgun (WGS) entry which is preliminary data.</text>
</comment>
<dbReference type="PROSITE" id="PS50041">
    <property type="entry name" value="C_TYPE_LECTIN_2"/>
    <property type="match status" value="1"/>
</dbReference>
<dbReference type="InterPro" id="IPR018378">
    <property type="entry name" value="C-type_lectin_CS"/>
</dbReference>
<keyword evidence="4" id="KW-0430">Lectin</keyword>
<protein>
    <submittedName>
        <fullName evidence="8">C-type lectin</fullName>
    </submittedName>
</protein>
<evidence type="ECO:0000256" key="4">
    <source>
        <dbReference type="ARBA" id="ARBA00022734"/>
    </source>
</evidence>
<dbReference type="CDD" id="cd00037">
    <property type="entry name" value="CLECT"/>
    <property type="match status" value="1"/>
</dbReference>
<evidence type="ECO:0000256" key="5">
    <source>
        <dbReference type="ARBA" id="ARBA00023157"/>
    </source>
</evidence>
<evidence type="ECO:0000256" key="3">
    <source>
        <dbReference type="ARBA" id="ARBA00022729"/>
    </source>
</evidence>
<dbReference type="InterPro" id="IPR001304">
    <property type="entry name" value="C-type_lectin-like"/>
</dbReference>
<dbReference type="PROSITE" id="PS00615">
    <property type="entry name" value="C_TYPE_LECTIN_1"/>
    <property type="match status" value="1"/>
</dbReference>
<dbReference type="PANTHER" id="PTHR22799">
    <property type="entry name" value="TETRANECTIN-RELATED"/>
    <property type="match status" value="1"/>
</dbReference>